<evidence type="ECO:0000313" key="1">
    <source>
        <dbReference type="EMBL" id="MBX64444.1"/>
    </source>
</evidence>
<proteinExistence type="predicted"/>
<reference evidence="1" key="1">
    <citation type="submission" date="2018-02" db="EMBL/GenBank/DDBJ databases">
        <title>Rhizophora mucronata_Transcriptome.</title>
        <authorList>
            <person name="Meera S.P."/>
            <person name="Sreeshan A."/>
            <person name="Augustine A."/>
        </authorList>
    </citation>
    <scope>NUCLEOTIDE SEQUENCE</scope>
    <source>
        <tissue evidence="1">Leaf</tissue>
    </source>
</reference>
<name>A0A2P2QBZ0_RHIMU</name>
<dbReference type="AlphaFoldDB" id="A0A2P2QBZ0"/>
<protein>
    <submittedName>
        <fullName evidence="1">Uncharacterized protein</fullName>
    </submittedName>
</protein>
<dbReference type="EMBL" id="GGEC01083960">
    <property type="protein sequence ID" value="MBX64444.1"/>
    <property type="molecule type" value="Transcribed_RNA"/>
</dbReference>
<organism evidence="1">
    <name type="scientific">Rhizophora mucronata</name>
    <name type="common">Asiatic mangrove</name>
    <dbReference type="NCBI Taxonomy" id="61149"/>
    <lineage>
        <taxon>Eukaryota</taxon>
        <taxon>Viridiplantae</taxon>
        <taxon>Streptophyta</taxon>
        <taxon>Embryophyta</taxon>
        <taxon>Tracheophyta</taxon>
        <taxon>Spermatophyta</taxon>
        <taxon>Magnoliopsida</taxon>
        <taxon>eudicotyledons</taxon>
        <taxon>Gunneridae</taxon>
        <taxon>Pentapetalae</taxon>
        <taxon>rosids</taxon>
        <taxon>fabids</taxon>
        <taxon>Malpighiales</taxon>
        <taxon>Rhizophoraceae</taxon>
        <taxon>Rhizophora</taxon>
    </lineage>
</organism>
<sequence>MILVIDSNQDHFPGSLLLNSRLDEITLPLLCNLFHLTISKNVETRIFGGSQIYLRSFTWLPVVLAQIFCELLSHLFDLILFDKKLDIAWKFLIHICSSSLAKCFVPSHQCYS</sequence>
<accession>A0A2P2QBZ0</accession>